<keyword evidence="1" id="KW-0472">Membrane</keyword>
<evidence type="ECO:0000313" key="3">
    <source>
        <dbReference type="Proteomes" id="UP000305948"/>
    </source>
</evidence>
<name>A0A5C3MPC7_9AGAM</name>
<dbReference type="AlphaFoldDB" id="A0A5C3MPC7"/>
<dbReference type="STRING" id="5364.A0A5C3MPC7"/>
<protein>
    <submittedName>
        <fullName evidence="2">Uncharacterized protein</fullName>
    </submittedName>
</protein>
<dbReference type="Pfam" id="PF14494">
    <property type="entry name" value="DUF4436"/>
    <property type="match status" value="1"/>
</dbReference>
<dbReference type="InterPro" id="IPR027948">
    <property type="entry name" value="DUF4436"/>
</dbReference>
<feature type="transmembrane region" description="Helical" evidence="1">
    <location>
        <begin position="259"/>
        <end position="282"/>
    </location>
</feature>
<dbReference type="OrthoDB" id="2923771at2759"/>
<evidence type="ECO:0000256" key="1">
    <source>
        <dbReference type="SAM" id="Phobius"/>
    </source>
</evidence>
<sequence length="333" mass="36805">MIACLAISIPVGWALRGESFDGTIYYNYSGIVLGADLISVSAEQQTMVMDWWIYDYARNCTNSTLINTSMSLFFDQNLMRSDGSEGPRNNNPSSTPVFVINGTQYCSAKRDFRGSSYFFRTNLALNKFSNGRSIEAYPFDQYWANIVIYGNLPDNSTVPVSIGWTWGVATGFDAKMNRSDSGLYHDVAHDQVLIGRFTITRGLSVRILTFLSTCVAVLFLGRVVKSEVLVTPIASLFAFTSLRSTLPDAPPGFGANLDFMGILPCLAIIAFCAVLLTAVFLFRDPEKMHGDTPQSSTQTQALSSENPSTELLNKFDELLQILKTQNSPYPKTL</sequence>
<dbReference type="EMBL" id="ML213528">
    <property type="protein sequence ID" value="TFK46603.1"/>
    <property type="molecule type" value="Genomic_DNA"/>
</dbReference>
<reference evidence="2 3" key="1">
    <citation type="journal article" date="2019" name="Nat. Ecol. Evol.">
        <title>Megaphylogeny resolves global patterns of mushroom evolution.</title>
        <authorList>
            <person name="Varga T."/>
            <person name="Krizsan K."/>
            <person name="Foldi C."/>
            <person name="Dima B."/>
            <person name="Sanchez-Garcia M."/>
            <person name="Sanchez-Ramirez S."/>
            <person name="Szollosi G.J."/>
            <person name="Szarkandi J.G."/>
            <person name="Papp V."/>
            <person name="Albert L."/>
            <person name="Andreopoulos W."/>
            <person name="Angelini C."/>
            <person name="Antonin V."/>
            <person name="Barry K.W."/>
            <person name="Bougher N.L."/>
            <person name="Buchanan P."/>
            <person name="Buyck B."/>
            <person name="Bense V."/>
            <person name="Catcheside P."/>
            <person name="Chovatia M."/>
            <person name="Cooper J."/>
            <person name="Damon W."/>
            <person name="Desjardin D."/>
            <person name="Finy P."/>
            <person name="Geml J."/>
            <person name="Haridas S."/>
            <person name="Hughes K."/>
            <person name="Justo A."/>
            <person name="Karasinski D."/>
            <person name="Kautmanova I."/>
            <person name="Kiss B."/>
            <person name="Kocsube S."/>
            <person name="Kotiranta H."/>
            <person name="LaButti K.M."/>
            <person name="Lechner B.E."/>
            <person name="Liimatainen K."/>
            <person name="Lipzen A."/>
            <person name="Lukacs Z."/>
            <person name="Mihaltcheva S."/>
            <person name="Morgado L.N."/>
            <person name="Niskanen T."/>
            <person name="Noordeloos M.E."/>
            <person name="Ohm R.A."/>
            <person name="Ortiz-Santana B."/>
            <person name="Ovrebo C."/>
            <person name="Racz N."/>
            <person name="Riley R."/>
            <person name="Savchenko A."/>
            <person name="Shiryaev A."/>
            <person name="Soop K."/>
            <person name="Spirin V."/>
            <person name="Szebenyi C."/>
            <person name="Tomsovsky M."/>
            <person name="Tulloss R.E."/>
            <person name="Uehling J."/>
            <person name="Grigoriev I.V."/>
            <person name="Vagvolgyi C."/>
            <person name="Papp T."/>
            <person name="Martin F.M."/>
            <person name="Miettinen O."/>
            <person name="Hibbett D.S."/>
            <person name="Nagy L.G."/>
        </authorList>
    </citation>
    <scope>NUCLEOTIDE SEQUENCE [LARGE SCALE GENOMIC DNA]</scope>
    <source>
        <strain evidence="2 3">OMC1185</strain>
    </source>
</reference>
<keyword evidence="3" id="KW-1185">Reference proteome</keyword>
<proteinExistence type="predicted"/>
<dbReference type="Proteomes" id="UP000305948">
    <property type="component" value="Unassembled WGS sequence"/>
</dbReference>
<gene>
    <name evidence="2" type="ORF">OE88DRAFT_1739227</name>
</gene>
<evidence type="ECO:0000313" key="2">
    <source>
        <dbReference type="EMBL" id="TFK46603.1"/>
    </source>
</evidence>
<feature type="transmembrane region" description="Helical" evidence="1">
    <location>
        <begin position="203"/>
        <end position="221"/>
    </location>
</feature>
<keyword evidence="1" id="KW-0812">Transmembrane</keyword>
<feature type="transmembrane region" description="Helical" evidence="1">
    <location>
        <begin position="228"/>
        <end position="247"/>
    </location>
</feature>
<accession>A0A5C3MPC7</accession>
<organism evidence="2 3">
    <name type="scientific">Heliocybe sulcata</name>
    <dbReference type="NCBI Taxonomy" id="5364"/>
    <lineage>
        <taxon>Eukaryota</taxon>
        <taxon>Fungi</taxon>
        <taxon>Dikarya</taxon>
        <taxon>Basidiomycota</taxon>
        <taxon>Agaricomycotina</taxon>
        <taxon>Agaricomycetes</taxon>
        <taxon>Gloeophyllales</taxon>
        <taxon>Gloeophyllaceae</taxon>
        <taxon>Heliocybe</taxon>
    </lineage>
</organism>
<keyword evidence="1" id="KW-1133">Transmembrane helix</keyword>